<evidence type="ECO:0000313" key="1">
    <source>
        <dbReference type="EMBL" id="KKL03652.1"/>
    </source>
</evidence>
<sequence length="138" mass="16221">MITLTANTMKTVEELFREKLKENNIDALIATGEGKKIPEEAVSKIKDNNKRDEERRKNDPAFEKLTEFMIFFAMNLVGSKNYNENDKAHILFHIFARLIKSWEDANNEYSEQMKIGETKKNTEPLKYKDIKKYKGKKK</sequence>
<protein>
    <submittedName>
        <fullName evidence="1">Uncharacterized protein</fullName>
    </submittedName>
</protein>
<organism evidence="1">
    <name type="scientific">marine sediment metagenome</name>
    <dbReference type="NCBI Taxonomy" id="412755"/>
    <lineage>
        <taxon>unclassified sequences</taxon>
        <taxon>metagenomes</taxon>
        <taxon>ecological metagenomes</taxon>
    </lineage>
</organism>
<name>A0A0F9APV4_9ZZZZ</name>
<gene>
    <name evidence="1" type="ORF">LCGC14_2623970</name>
</gene>
<reference evidence="1" key="1">
    <citation type="journal article" date="2015" name="Nature">
        <title>Complex archaea that bridge the gap between prokaryotes and eukaryotes.</title>
        <authorList>
            <person name="Spang A."/>
            <person name="Saw J.H."/>
            <person name="Jorgensen S.L."/>
            <person name="Zaremba-Niedzwiedzka K."/>
            <person name="Martijn J."/>
            <person name="Lind A.E."/>
            <person name="van Eijk R."/>
            <person name="Schleper C."/>
            <person name="Guy L."/>
            <person name="Ettema T.J."/>
        </authorList>
    </citation>
    <scope>NUCLEOTIDE SEQUENCE</scope>
</reference>
<accession>A0A0F9APV4</accession>
<dbReference type="AlphaFoldDB" id="A0A0F9APV4"/>
<proteinExistence type="predicted"/>
<comment type="caution">
    <text evidence="1">The sequence shown here is derived from an EMBL/GenBank/DDBJ whole genome shotgun (WGS) entry which is preliminary data.</text>
</comment>
<dbReference type="EMBL" id="LAZR01044846">
    <property type="protein sequence ID" value="KKL03652.1"/>
    <property type="molecule type" value="Genomic_DNA"/>
</dbReference>